<evidence type="ECO:0000313" key="1">
    <source>
        <dbReference type="EMBL" id="CAF4655969.1"/>
    </source>
</evidence>
<accession>A0A8S2ZUN3</accession>
<evidence type="ECO:0000313" key="2">
    <source>
        <dbReference type="Proteomes" id="UP000676336"/>
    </source>
</evidence>
<reference evidence="1" key="1">
    <citation type="submission" date="2021-02" db="EMBL/GenBank/DDBJ databases">
        <authorList>
            <person name="Nowell W R."/>
        </authorList>
    </citation>
    <scope>NUCLEOTIDE SEQUENCE</scope>
</reference>
<dbReference type="Proteomes" id="UP000676336">
    <property type="component" value="Unassembled WGS sequence"/>
</dbReference>
<protein>
    <submittedName>
        <fullName evidence="1">Uncharacterized protein</fullName>
    </submittedName>
</protein>
<dbReference type="Gene3D" id="3.90.1150.10">
    <property type="entry name" value="Aspartate Aminotransferase, domain 1"/>
    <property type="match status" value="1"/>
</dbReference>
<dbReference type="InterPro" id="IPR015422">
    <property type="entry name" value="PyrdxlP-dep_Trfase_small"/>
</dbReference>
<comment type="caution">
    <text evidence="1">The sequence shown here is derived from an EMBL/GenBank/DDBJ whole genome shotgun (WGS) entry which is preliminary data.</text>
</comment>
<dbReference type="EMBL" id="CAJOBI010116176">
    <property type="protein sequence ID" value="CAF4655969.1"/>
    <property type="molecule type" value="Genomic_DNA"/>
</dbReference>
<name>A0A8S2ZUN3_9BILA</name>
<proteinExistence type="predicted"/>
<organism evidence="1 2">
    <name type="scientific">Rotaria magnacalcarata</name>
    <dbReference type="NCBI Taxonomy" id="392030"/>
    <lineage>
        <taxon>Eukaryota</taxon>
        <taxon>Metazoa</taxon>
        <taxon>Spiralia</taxon>
        <taxon>Gnathifera</taxon>
        <taxon>Rotifera</taxon>
        <taxon>Eurotatoria</taxon>
        <taxon>Bdelloidea</taxon>
        <taxon>Philodinida</taxon>
        <taxon>Philodinidae</taxon>
        <taxon>Rotaria</taxon>
    </lineage>
</organism>
<sequence>MGALFESLVRRDDRFELPVERHLGLVVFRLKGENELTEQLLK</sequence>
<gene>
    <name evidence="1" type="ORF">SMN809_LOCUS41303</name>
</gene>
<dbReference type="AlphaFoldDB" id="A0A8S2ZUN3"/>
<feature type="non-terminal residue" evidence="1">
    <location>
        <position position="42"/>
    </location>
</feature>